<feature type="transmembrane region" description="Helical" evidence="5">
    <location>
        <begin position="150"/>
        <end position="168"/>
    </location>
</feature>
<keyword evidence="3" id="KW-0862">Zinc</keyword>
<feature type="domain" description="RING-type" evidence="6">
    <location>
        <begin position="435"/>
        <end position="476"/>
    </location>
</feature>
<evidence type="ECO:0000313" key="12">
    <source>
        <dbReference type="Proteomes" id="UP000663834"/>
    </source>
</evidence>
<keyword evidence="5" id="KW-0812">Transmembrane</keyword>
<keyword evidence="5" id="KW-0472">Membrane</keyword>
<dbReference type="Proteomes" id="UP000681967">
    <property type="component" value="Unassembled WGS sequence"/>
</dbReference>
<evidence type="ECO:0000256" key="1">
    <source>
        <dbReference type="ARBA" id="ARBA00022723"/>
    </source>
</evidence>
<feature type="transmembrane region" description="Helical" evidence="5">
    <location>
        <begin position="100"/>
        <end position="123"/>
    </location>
</feature>
<keyword evidence="5" id="KW-1133">Transmembrane helix</keyword>
<dbReference type="SMART" id="SM00184">
    <property type="entry name" value="RING"/>
    <property type="match status" value="1"/>
</dbReference>
<evidence type="ECO:0000256" key="2">
    <source>
        <dbReference type="ARBA" id="ARBA00022771"/>
    </source>
</evidence>
<feature type="transmembrane region" description="Helical" evidence="5">
    <location>
        <begin position="65"/>
        <end position="88"/>
    </location>
</feature>
<comment type="caution">
    <text evidence="8">The sequence shown here is derived from an EMBL/GenBank/DDBJ whole genome shotgun (WGS) entry which is preliminary data.</text>
</comment>
<dbReference type="PANTHER" id="PTHR45931:SF3">
    <property type="entry name" value="RING ZINC FINGER-CONTAINING PROTEIN"/>
    <property type="match status" value="1"/>
</dbReference>
<dbReference type="GO" id="GO:0005634">
    <property type="term" value="C:nucleus"/>
    <property type="evidence" value="ECO:0007669"/>
    <property type="project" value="TreeGrafter"/>
</dbReference>
<evidence type="ECO:0000256" key="3">
    <source>
        <dbReference type="ARBA" id="ARBA00022833"/>
    </source>
</evidence>
<evidence type="ECO:0000313" key="8">
    <source>
        <dbReference type="EMBL" id="CAF1645656.1"/>
    </source>
</evidence>
<dbReference type="Proteomes" id="UP000681720">
    <property type="component" value="Unassembled WGS sequence"/>
</dbReference>
<evidence type="ECO:0000313" key="7">
    <source>
        <dbReference type="EMBL" id="CAF1386007.1"/>
    </source>
</evidence>
<accession>A0A816EGF1</accession>
<dbReference type="Proteomes" id="UP000663824">
    <property type="component" value="Unassembled WGS sequence"/>
</dbReference>
<dbReference type="Proteomes" id="UP000663855">
    <property type="component" value="Unassembled WGS sequence"/>
</dbReference>
<feature type="transmembrane region" description="Helical" evidence="5">
    <location>
        <begin position="180"/>
        <end position="199"/>
    </location>
</feature>
<feature type="transmembrane region" description="Helical" evidence="5">
    <location>
        <begin position="302"/>
        <end position="326"/>
    </location>
</feature>
<dbReference type="PANTHER" id="PTHR45931">
    <property type="entry name" value="SI:CH211-59O9.10"/>
    <property type="match status" value="1"/>
</dbReference>
<keyword evidence="2 4" id="KW-0863">Zinc-finger</keyword>
<reference evidence="8" key="1">
    <citation type="submission" date="2021-02" db="EMBL/GenBank/DDBJ databases">
        <authorList>
            <person name="Nowell W R."/>
        </authorList>
    </citation>
    <scope>NUCLEOTIDE SEQUENCE</scope>
</reference>
<proteinExistence type="predicted"/>
<evidence type="ECO:0000313" key="9">
    <source>
        <dbReference type="EMBL" id="CAF2071504.1"/>
    </source>
</evidence>
<gene>
    <name evidence="11" type="ORF">BYL167_LOCUS43605</name>
    <name evidence="7" type="ORF">CJN711_LOCUS21198</name>
    <name evidence="10" type="ORF">GIL414_LOCUS41391</name>
    <name evidence="8" type="ORF">KQP761_LOCUS28952</name>
    <name evidence="9" type="ORF">MBJ925_LOCUS16796</name>
</gene>
<protein>
    <recommendedName>
        <fullName evidence="6">RING-type domain-containing protein</fullName>
    </recommendedName>
</protein>
<dbReference type="GO" id="GO:0008270">
    <property type="term" value="F:zinc ion binding"/>
    <property type="evidence" value="ECO:0007669"/>
    <property type="project" value="UniProtKB-KW"/>
</dbReference>
<dbReference type="InterPro" id="IPR051834">
    <property type="entry name" value="RING_finger_E3_ligase"/>
</dbReference>
<evidence type="ECO:0000313" key="11">
    <source>
        <dbReference type="EMBL" id="CAF4688233.1"/>
    </source>
</evidence>
<feature type="transmembrane region" description="Helical" evidence="5">
    <location>
        <begin position="353"/>
        <end position="379"/>
    </location>
</feature>
<dbReference type="EMBL" id="CAJNOV010010041">
    <property type="protein sequence ID" value="CAF1386007.1"/>
    <property type="molecule type" value="Genomic_DNA"/>
</dbReference>
<dbReference type="Gene3D" id="3.30.40.10">
    <property type="entry name" value="Zinc/RING finger domain, C3HC4 (zinc finger)"/>
    <property type="match status" value="1"/>
</dbReference>
<evidence type="ECO:0000256" key="5">
    <source>
        <dbReference type="SAM" id="Phobius"/>
    </source>
</evidence>
<dbReference type="Proteomes" id="UP000663834">
    <property type="component" value="Unassembled WGS sequence"/>
</dbReference>
<dbReference type="EMBL" id="CAJOBJ010117195">
    <property type="protein sequence ID" value="CAF4658816.1"/>
    <property type="molecule type" value="Genomic_DNA"/>
</dbReference>
<dbReference type="EMBL" id="CAJNRE010008233">
    <property type="protein sequence ID" value="CAF2071504.1"/>
    <property type="molecule type" value="Genomic_DNA"/>
</dbReference>
<dbReference type="Pfam" id="PF13639">
    <property type="entry name" value="zf-RING_2"/>
    <property type="match status" value="1"/>
</dbReference>
<dbReference type="GO" id="GO:0006511">
    <property type="term" value="P:ubiquitin-dependent protein catabolic process"/>
    <property type="evidence" value="ECO:0007669"/>
    <property type="project" value="TreeGrafter"/>
</dbReference>
<evidence type="ECO:0000256" key="4">
    <source>
        <dbReference type="PROSITE-ProRule" id="PRU00175"/>
    </source>
</evidence>
<feature type="transmembrane region" description="Helical" evidence="5">
    <location>
        <begin position="211"/>
        <end position="233"/>
    </location>
</feature>
<evidence type="ECO:0000313" key="10">
    <source>
        <dbReference type="EMBL" id="CAF4658816.1"/>
    </source>
</evidence>
<dbReference type="AlphaFoldDB" id="A0A816EGF1"/>
<dbReference type="OrthoDB" id="8062037at2759"/>
<sequence>MSSGPIDSVAASCMLLDLEERPIRNNQSENVLENGMASSTFPIIRSTSETNETTWINSFVEFDRILSGSLLHLCYRFVDIIILFIGLSSSKDICNRSNRLVVTSICLLIFYFIDLTIIFYYFIRNQSSYYRLLTEEEKAERLRHVSTLRGFFIFLKLIPVCIGTSYSFTSKITETNNCELMRFCLGLVCISTLLLMIIPPTKPELPTRRSLPVECFILSCILIFNLTYICTIASSMKNMEQSSCIYNNPEDLYLGAPLKTYAYAGLILFSCTTLLRIINLLISQLCYRLTNGRQLHIYYHALQYTLTYFGALIVIYYFSVGALFLFQPRSGQPCRAHAPDLYRSLLVWQWIRILFPLLVVPLILILCCLGVVFGIILSYCLPASITVPILELIRSWLSASPVQIYSNPPASKDNINALSVVLFGQEPDRFNQAECAICQANFEANEPVKRLECAHFFHSECVTNWLLITRICPVCRRRMSSAN</sequence>
<keyword evidence="1" id="KW-0479">Metal-binding</keyword>
<dbReference type="InterPro" id="IPR001841">
    <property type="entry name" value="Znf_RING"/>
</dbReference>
<dbReference type="EMBL" id="CAJNOW010015838">
    <property type="protein sequence ID" value="CAF1645656.1"/>
    <property type="molecule type" value="Genomic_DNA"/>
</dbReference>
<dbReference type="GO" id="GO:0061630">
    <property type="term" value="F:ubiquitin protein ligase activity"/>
    <property type="evidence" value="ECO:0007669"/>
    <property type="project" value="TreeGrafter"/>
</dbReference>
<dbReference type="PROSITE" id="PS50089">
    <property type="entry name" value="ZF_RING_2"/>
    <property type="match status" value="1"/>
</dbReference>
<feature type="transmembrane region" description="Helical" evidence="5">
    <location>
        <begin position="261"/>
        <end position="282"/>
    </location>
</feature>
<dbReference type="SUPFAM" id="SSF57850">
    <property type="entry name" value="RING/U-box"/>
    <property type="match status" value="1"/>
</dbReference>
<name>A0A816EGF1_9BILA</name>
<organism evidence="8 12">
    <name type="scientific">Rotaria magnacalcarata</name>
    <dbReference type="NCBI Taxonomy" id="392030"/>
    <lineage>
        <taxon>Eukaryota</taxon>
        <taxon>Metazoa</taxon>
        <taxon>Spiralia</taxon>
        <taxon>Gnathifera</taxon>
        <taxon>Rotifera</taxon>
        <taxon>Eurotatoria</taxon>
        <taxon>Bdelloidea</taxon>
        <taxon>Philodinida</taxon>
        <taxon>Philodinidae</taxon>
        <taxon>Rotaria</taxon>
    </lineage>
</organism>
<dbReference type="EMBL" id="CAJOBH010116458">
    <property type="protein sequence ID" value="CAF4688233.1"/>
    <property type="molecule type" value="Genomic_DNA"/>
</dbReference>
<evidence type="ECO:0000259" key="6">
    <source>
        <dbReference type="PROSITE" id="PS50089"/>
    </source>
</evidence>
<dbReference type="InterPro" id="IPR013083">
    <property type="entry name" value="Znf_RING/FYVE/PHD"/>
</dbReference>